<evidence type="ECO:0000256" key="4">
    <source>
        <dbReference type="ARBA" id="ARBA00023136"/>
    </source>
</evidence>
<evidence type="ECO:0000313" key="8">
    <source>
        <dbReference type="RefSeq" id="XP_022253030.1"/>
    </source>
</evidence>
<feature type="transmembrane region" description="Helical" evidence="5">
    <location>
        <begin position="204"/>
        <end position="222"/>
    </location>
</feature>
<name>A0ABM1TAX4_LIMPO</name>
<evidence type="ECO:0000256" key="5">
    <source>
        <dbReference type="SAM" id="Phobius"/>
    </source>
</evidence>
<sequence length="536" mass="60127">MKSRSEEQIHEEPQSIKDVSDIIGGYGPWQRAIFLIIIFFGFPSAWHNLSITFLAPDISHWCSPPDPLLNYSTDSWKDLAIPKDESFGGESYSSCEMYKIYRNLSSLTVDRNQTVPCKTWQYDHSFYSSTVIEKWNLVCGRSWLKSMSQSVYMAGYLTGCLLLGQLSDSFGRRPIMLLGLVILLISGIVCAFSPYFWLFTVTRFLTAVGRCGMFVTGFVLLLEVVGPEWRPVLGVAREIGWAAGFITLPGLAWLLRDWFYLQLTISLLVVLYFVTYWIIPESPRWLLTHDRDEEAKAILTVASRKNGFHKPVEESVNKLKDFLTKDLATSKVNQKATLLDLFKTPNMRKKTMNVCFNWFVNSFVFYGLSLNTEDLGGNLFINFSIAGAVEFPAYLCTIVAIKRLGRRIPLMSAMVAGGIACALTTLFPEYLWARVTLAMFGKFCITCSYAIIYVFSAELYPTVVRNVGVGCSSTCARIGAIIAPFMKEVGAFSHPSVPFGIFGGFSVAAGLLCLLLPETNEKTLPDTLQQGEEFKK</sequence>
<evidence type="ECO:0000256" key="2">
    <source>
        <dbReference type="ARBA" id="ARBA00022692"/>
    </source>
</evidence>
<dbReference type="PANTHER" id="PTHR24064">
    <property type="entry name" value="SOLUTE CARRIER FAMILY 22 MEMBER"/>
    <property type="match status" value="1"/>
</dbReference>
<feature type="transmembrane region" description="Helical" evidence="5">
    <location>
        <begin position="497"/>
        <end position="516"/>
    </location>
</feature>
<dbReference type="CDD" id="cd17317">
    <property type="entry name" value="MFS_SLC22"/>
    <property type="match status" value="1"/>
</dbReference>
<keyword evidence="4 5" id="KW-0472">Membrane</keyword>
<feature type="transmembrane region" description="Helical" evidence="5">
    <location>
        <begin position="351"/>
        <end position="368"/>
    </location>
</feature>
<feature type="transmembrane region" description="Helical" evidence="5">
    <location>
        <begin position="259"/>
        <end position="279"/>
    </location>
</feature>
<dbReference type="RefSeq" id="XP_022253030.1">
    <property type="nucleotide sequence ID" value="XM_022397322.1"/>
</dbReference>
<gene>
    <name evidence="8" type="primary">LOC106468353</name>
</gene>
<dbReference type="PROSITE" id="PS50850">
    <property type="entry name" value="MFS"/>
    <property type="match status" value="1"/>
</dbReference>
<protein>
    <submittedName>
        <fullName evidence="8">Organic cation transporter protein-like</fullName>
    </submittedName>
</protein>
<dbReference type="PROSITE" id="PS00216">
    <property type="entry name" value="SUGAR_TRANSPORT_1"/>
    <property type="match status" value="1"/>
</dbReference>
<keyword evidence="7" id="KW-1185">Reference proteome</keyword>
<feature type="transmembrane region" description="Helical" evidence="5">
    <location>
        <begin position="380"/>
        <end position="401"/>
    </location>
</feature>
<dbReference type="Pfam" id="PF00083">
    <property type="entry name" value="Sugar_tr"/>
    <property type="match status" value="1"/>
</dbReference>
<dbReference type="SUPFAM" id="SSF103473">
    <property type="entry name" value="MFS general substrate transporter"/>
    <property type="match status" value="1"/>
</dbReference>
<organism evidence="7 8">
    <name type="scientific">Limulus polyphemus</name>
    <name type="common">Atlantic horseshoe crab</name>
    <dbReference type="NCBI Taxonomy" id="6850"/>
    <lineage>
        <taxon>Eukaryota</taxon>
        <taxon>Metazoa</taxon>
        <taxon>Ecdysozoa</taxon>
        <taxon>Arthropoda</taxon>
        <taxon>Chelicerata</taxon>
        <taxon>Merostomata</taxon>
        <taxon>Xiphosura</taxon>
        <taxon>Limulidae</taxon>
        <taxon>Limulus</taxon>
    </lineage>
</organism>
<comment type="subcellular location">
    <subcellularLocation>
        <location evidence="1">Membrane</location>
        <topology evidence="1">Multi-pass membrane protein</topology>
    </subcellularLocation>
</comment>
<accession>A0ABM1TAX4</accession>
<keyword evidence="2 5" id="KW-0812">Transmembrane</keyword>
<feature type="transmembrane region" description="Helical" evidence="5">
    <location>
        <begin position="433"/>
        <end position="455"/>
    </location>
</feature>
<dbReference type="Proteomes" id="UP000694941">
    <property type="component" value="Unplaced"/>
</dbReference>
<proteinExistence type="predicted"/>
<evidence type="ECO:0000313" key="7">
    <source>
        <dbReference type="Proteomes" id="UP000694941"/>
    </source>
</evidence>
<dbReference type="InterPro" id="IPR036259">
    <property type="entry name" value="MFS_trans_sf"/>
</dbReference>
<evidence type="ECO:0000256" key="3">
    <source>
        <dbReference type="ARBA" id="ARBA00022989"/>
    </source>
</evidence>
<dbReference type="InterPro" id="IPR005828">
    <property type="entry name" value="MFS_sugar_transport-like"/>
</dbReference>
<feature type="domain" description="Major facilitator superfamily (MFS) profile" evidence="6">
    <location>
        <begin position="98"/>
        <end position="521"/>
    </location>
</feature>
<dbReference type="InterPro" id="IPR020846">
    <property type="entry name" value="MFS_dom"/>
</dbReference>
<feature type="transmembrane region" description="Helical" evidence="5">
    <location>
        <begin position="467"/>
        <end position="485"/>
    </location>
</feature>
<feature type="transmembrane region" description="Helical" evidence="5">
    <location>
        <begin position="175"/>
        <end position="198"/>
    </location>
</feature>
<evidence type="ECO:0000259" key="6">
    <source>
        <dbReference type="PROSITE" id="PS50850"/>
    </source>
</evidence>
<evidence type="ECO:0000256" key="1">
    <source>
        <dbReference type="ARBA" id="ARBA00004141"/>
    </source>
</evidence>
<keyword evidence="3 5" id="KW-1133">Transmembrane helix</keyword>
<dbReference type="InterPro" id="IPR005829">
    <property type="entry name" value="Sugar_transporter_CS"/>
</dbReference>
<reference evidence="8" key="1">
    <citation type="submission" date="2025-08" db="UniProtKB">
        <authorList>
            <consortium name="RefSeq"/>
        </authorList>
    </citation>
    <scope>IDENTIFICATION</scope>
    <source>
        <tissue evidence="8">Muscle</tissue>
    </source>
</reference>
<dbReference type="GeneID" id="106468353"/>
<feature type="transmembrane region" description="Helical" evidence="5">
    <location>
        <begin position="408"/>
        <end position="427"/>
    </location>
</feature>
<dbReference type="Gene3D" id="1.20.1250.20">
    <property type="entry name" value="MFS general substrate transporter like domains"/>
    <property type="match status" value="1"/>
</dbReference>
<feature type="transmembrane region" description="Helical" evidence="5">
    <location>
        <begin position="32"/>
        <end position="55"/>
    </location>
</feature>